<reference evidence="1" key="1">
    <citation type="submission" date="2011-09" db="EMBL/GenBank/DDBJ databases">
        <title>The permanent draft genome of Mucilaginibacter paludis DSM 18603.</title>
        <authorList>
            <consortium name="US DOE Joint Genome Institute (JGI-PGF)"/>
            <person name="Lucas S."/>
            <person name="Han J."/>
            <person name="Lapidus A."/>
            <person name="Bruce D."/>
            <person name="Goodwin L."/>
            <person name="Pitluck S."/>
            <person name="Peters L."/>
            <person name="Kyrpides N."/>
            <person name="Mavromatis K."/>
            <person name="Ivanova N."/>
            <person name="Mikhailova N."/>
            <person name="Held B."/>
            <person name="Detter J.C."/>
            <person name="Tapia R."/>
            <person name="Han C."/>
            <person name="Land M."/>
            <person name="Hauser L."/>
            <person name="Markowitz V."/>
            <person name="Cheng J.-F."/>
            <person name="Hugenholtz P."/>
            <person name="Woyke T."/>
            <person name="Wu D."/>
            <person name="Tindall B."/>
            <person name="Brambilla E."/>
            <person name="Klenk H.-P."/>
            <person name="Eisen J.A."/>
        </authorList>
    </citation>
    <scope>NUCLEOTIDE SEQUENCE [LARGE SCALE GENOMIC DNA]</scope>
    <source>
        <strain evidence="1">DSM 18603</strain>
    </source>
</reference>
<dbReference type="AlphaFoldDB" id="H1Y5P9"/>
<dbReference type="EMBL" id="CM001403">
    <property type="protein sequence ID" value="EHQ29825.1"/>
    <property type="molecule type" value="Genomic_DNA"/>
</dbReference>
<evidence type="ECO:0000313" key="2">
    <source>
        <dbReference type="Proteomes" id="UP000002774"/>
    </source>
</evidence>
<dbReference type="STRING" id="714943.Mucpa_5757"/>
<name>H1Y5P9_9SPHI</name>
<protein>
    <submittedName>
        <fullName evidence="1">Uncharacterized protein</fullName>
    </submittedName>
</protein>
<dbReference type="Proteomes" id="UP000002774">
    <property type="component" value="Chromosome"/>
</dbReference>
<keyword evidence="2" id="KW-1185">Reference proteome</keyword>
<gene>
    <name evidence="1" type="ORF">Mucpa_5757</name>
</gene>
<sequence length="138" mass="16096">MEKETNETTTTWTPTEADMNNMHQEAWLNFHADAQEAQQDLNRRYAKMVNAFGSYKKMPDAIKEIVKQDYAAHKAKWSENGEEQQKRFGIAEPTPAVKLTETAEQMSKQEQTGHRQAFLQKIQDQRQQQSNCNIEYEV</sequence>
<organism evidence="1 2">
    <name type="scientific">Mucilaginibacter paludis DSM 18603</name>
    <dbReference type="NCBI Taxonomy" id="714943"/>
    <lineage>
        <taxon>Bacteria</taxon>
        <taxon>Pseudomonadati</taxon>
        <taxon>Bacteroidota</taxon>
        <taxon>Sphingobacteriia</taxon>
        <taxon>Sphingobacteriales</taxon>
        <taxon>Sphingobacteriaceae</taxon>
        <taxon>Mucilaginibacter</taxon>
    </lineage>
</organism>
<evidence type="ECO:0000313" key="1">
    <source>
        <dbReference type="EMBL" id="EHQ29825.1"/>
    </source>
</evidence>
<dbReference type="OrthoDB" id="797766at2"/>
<dbReference type="HOGENOM" id="CLU_1852969_0_0_10"/>
<proteinExistence type="predicted"/>
<dbReference type="RefSeq" id="WP_008511240.1">
    <property type="nucleotide sequence ID" value="NZ_CM001403.1"/>
</dbReference>
<accession>H1Y5P9</accession>